<keyword evidence="2" id="KW-1185">Reference proteome</keyword>
<dbReference type="Proteomes" id="UP000465263">
    <property type="component" value="Unassembled WGS sequence"/>
</dbReference>
<name>A0A7I9XQ53_9MYCO</name>
<dbReference type="EMBL" id="BLKV01000002">
    <property type="protein sequence ID" value="GFG71467.1"/>
    <property type="molecule type" value="Genomic_DNA"/>
</dbReference>
<evidence type="ECO:0000313" key="2">
    <source>
        <dbReference type="Proteomes" id="UP000465263"/>
    </source>
</evidence>
<protein>
    <submittedName>
        <fullName evidence="1">Uncharacterized protein</fullName>
    </submittedName>
</protein>
<dbReference type="CDD" id="cd04485">
    <property type="entry name" value="DnaE_OBF"/>
    <property type="match status" value="1"/>
</dbReference>
<gene>
    <name evidence="1" type="ORF">MSEN_31870</name>
</gene>
<sequence>MNMEQPEADWIDGRVRLRDGALNVQGRLKWPTDTNVTPEQAIGAVWERLQVLPSMKMACGYVGHDLNIDPILLYAWVLQDQREARKRPPAIAEPQIVTIDSIAALPDGAVVRASGQVLGIRLKSNTRGMPWVNFALWQRDRHVDVTAFGETYEKCAHFLVEDAVVTVEGRKWFHEDTTISATTVIREN</sequence>
<proteinExistence type="predicted"/>
<comment type="caution">
    <text evidence="1">The sequence shown here is derived from an EMBL/GenBank/DDBJ whole genome shotgun (WGS) entry which is preliminary data.</text>
</comment>
<reference evidence="1 2" key="1">
    <citation type="journal article" date="2019" name="Emerg. Microbes Infect.">
        <title>Comprehensive subspecies identification of 175 nontuberculous mycobacteria species based on 7547 genomic profiles.</title>
        <authorList>
            <person name="Matsumoto Y."/>
            <person name="Kinjo T."/>
            <person name="Motooka D."/>
            <person name="Nabeya D."/>
            <person name="Jung N."/>
            <person name="Uechi K."/>
            <person name="Horii T."/>
            <person name="Iida T."/>
            <person name="Fujita J."/>
            <person name="Nakamura S."/>
        </authorList>
    </citation>
    <scope>NUCLEOTIDE SEQUENCE [LARGE SCALE GENOMIC DNA]</scope>
    <source>
        <strain evidence="1 2">JCM 16017</strain>
    </source>
</reference>
<dbReference type="AlphaFoldDB" id="A0A7I9XQ53"/>
<organism evidence="1 2">
    <name type="scientific">Mycolicibacter senuensis</name>
    <dbReference type="NCBI Taxonomy" id="386913"/>
    <lineage>
        <taxon>Bacteria</taxon>
        <taxon>Bacillati</taxon>
        <taxon>Actinomycetota</taxon>
        <taxon>Actinomycetes</taxon>
        <taxon>Mycobacteriales</taxon>
        <taxon>Mycobacteriaceae</taxon>
        <taxon>Mycolicibacter</taxon>
    </lineage>
</organism>
<evidence type="ECO:0000313" key="1">
    <source>
        <dbReference type="EMBL" id="GFG71467.1"/>
    </source>
</evidence>
<accession>A0A7I9XQ53</accession>